<dbReference type="SUPFAM" id="SSF50475">
    <property type="entry name" value="FMN-binding split barrel"/>
    <property type="match status" value="1"/>
</dbReference>
<gene>
    <name evidence="4" type="ORF">NCCP1664_04910</name>
</gene>
<dbReference type="Gene3D" id="2.30.110.10">
    <property type="entry name" value="Electron Transport, Fmn-binding Protein, Chain A"/>
    <property type="match status" value="1"/>
</dbReference>
<dbReference type="PANTHER" id="PTHR30466">
    <property type="entry name" value="FLAVIN REDUCTASE"/>
    <property type="match status" value="1"/>
</dbReference>
<dbReference type="AlphaFoldDB" id="A0A5A7NM16"/>
<keyword evidence="5" id="KW-1185">Reference proteome</keyword>
<comment type="caution">
    <text evidence="4">The sequence shown here is derived from an EMBL/GenBank/DDBJ whole genome shotgun (WGS) entry which is preliminary data.</text>
</comment>
<name>A0A5A7NM16_9MICC</name>
<evidence type="ECO:0000313" key="5">
    <source>
        <dbReference type="Proteomes" id="UP000325307"/>
    </source>
</evidence>
<dbReference type="SMART" id="SM00903">
    <property type="entry name" value="Flavin_Reduct"/>
    <property type="match status" value="1"/>
</dbReference>
<dbReference type="PANTHER" id="PTHR30466:SF11">
    <property type="entry name" value="FLAVIN-DEPENDENT MONOOXYGENASE, REDUCTASE SUBUNIT HSAB"/>
    <property type="match status" value="1"/>
</dbReference>
<sequence>MTTLTTYEPNPQLLRETFGHFPCGVAALSAEVDGIKEVLVASSFTVGVSMEPPLVMFAVQNSSTTWPALRRAGSIGISVLAEEHGGLCRQLASKDKANRFTDVATHTTGAGAVLIADSSVSLECRIHAEYPAGDHTVVLFEVTALHADRAIEPLVFHGSRFRTLEADAA</sequence>
<accession>A0A5A7NM16</accession>
<dbReference type="Pfam" id="PF01613">
    <property type="entry name" value="Flavin_Reduct"/>
    <property type="match status" value="1"/>
</dbReference>
<organism evidence="4 5">
    <name type="scientific">Zafaria cholistanensis</name>
    <dbReference type="NCBI Taxonomy" id="1682741"/>
    <lineage>
        <taxon>Bacteria</taxon>
        <taxon>Bacillati</taxon>
        <taxon>Actinomycetota</taxon>
        <taxon>Actinomycetes</taxon>
        <taxon>Micrococcales</taxon>
        <taxon>Micrococcaceae</taxon>
        <taxon>Zafaria</taxon>
    </lineage>
</organism>
<comment type="similarity">
    <text evidence="1">Belongs to the non-flavoprotein flavin reductase family.</text>
</comment>
<evidence type="ECO:0000259" key="3">
    <source>
        <dbReference type="SMART" id="SM00903"/>
    </source>
</evidence>
<proteinExistence type="inferred from homology"/>
<dbReference type="GO" id="GO:0010181">
    <property type="term" value="F:FMN binding"/>
    <property type="evidence" value="ECO:0007669"/>
    <property type="project" value="InterPro"/>
</dbReference>
<evidence type="ECO:0000313" key="4">
    <source>
        <dbReference type="EMBL" id="GER21994.1"/>
    </source>
</evidence>
<dbReference type="OrthoDB" id="9792858at2"/>
<dbReference type="RefSeq" id="WP_149955472.1">
    <property type="nucleotide sequence ID" value="NZ_BKDJ01000001.1"/>
</dbReference>
<reference evidence="4 5" key="1">
    <citation type="submission" date="2019-09" db="EMBL/GenBank/DDBJ databases">
        <title>Arthrobacter zafarii sp. nov., a moderately thermotolerant and halotolerant actinobacterium isolated from Cholistan desert soil of Pakistan.</title>
        <authorList>
            <person name="Amin A."/>
            <person name="Ahmed I."/>
            <person name="Khalid N."/>
            <person name="Schumann P."/>
            <person name="Busse H.J."/>
            <person name="Khan I.U."/>
            <person name="Li S."/>
            <person name="Li W.J."/>
        </authorList>
    </citation>
    <scope>NUCLEOTIDE SEQUENCE [LARGE SCALE GENOMIC DNA]</scope>
    <source>
        <strain evidence="4 5">NCCP-1664</strain>
    </source>
</reference>
<dbReference type="InterPro" id="IPR012349">
    <property type="entry name" value="Split_barrel_FMN-bd"/>
</dbReference>
<protein>
    <submittedName>
        <fullName evidence="4">Putative oxidoreductase</fullName>
    </submittedName>
</protein>
<dbReference type="InterPro" id="IPR050268">
    <property type="entry name" value="NADH-dep_flavin_reductase"/>
</dbReference>
<dbReference type="InterPro" id="IPR002563">
    <property type="entry name" value="Flavin_Rdtase-like_dom"/>
</dbReference>
<feature type="domain" description="Flavin reductase like" evidence="3">
    <location>
        <begin position="18"/>
        <end position="163"/>
    </location>
</feature>
<dbReference type="Proteomes" id="UP000325307">
    <property type="component" value="Unassembled WGS sequence"/>
</dbReference>
<evidence type="ECO:0000256" key="1">
    <source>
        <dbReference type="ARBA" id="ARBA00008898"/>
    </source>
</evidence>
<evidence type="ECO:0000256" key="2">
    <source>
        <dbReference type="ARBA" id="ARBA00023002"/>
    </source>
</evidence>
<dbReference type="EMBL" id="BKDJ01000001">
    <property type="protein sequence ID" value="GER21994.1"/>
    <property type="molecule type" value="Genomic_DNA"/>
</dbReference>
<keyword evidence="2" id="KW-0560">Oxidoreductase</keyword>
<dbReference type="GO" id="GO:0042602">
    <property type="term" value="F:riboflavin reductase (NADPH) activity"/>
    <property type="evidence" value="ECO:0007669"/>
    <property type="project" value="TreeGrafter"/>
</dbReference>